<sequence>MYRALRRKLSACIRRNDSIILENDDEICESITNPTIKYENEDIPSITVLNDECLLMIFSYLHTNDISRLERVCHRWKDLSYRSWRSVKYLECNNDTWYVNKNTNPQNSYMGKGRDHLVATLKKCGHFIEQFDLQLNSYSAVLLLTAVTQNCDNLLNININTELYPIKLSEIQICDLLKSSKKLKYFSIDGDYTSSPIFISCDKANNGLGTFLRHLSADTLERIHIGDICNEMKPFLIPILREFKCLKSFVCAGKVDYDEHLMRAIMSNKSLEHLCLSFNDCQSPKFIIPFLRNLTNLKNLILSHIFLRNRDLIGISNNCEQLELLDISGCARIKNIGASSIIKQTRLKILNITGLYSVTDEFIGDLSDSLTTLKCIGCKDVRDHGIIMLIRRASNLKYLDLTGCRITNATIQAAIEITTKRENNIKLVIVIRNNPFVDMNEFMELPSLLQIVTK</sequence>
<dbReference type="AlphaFoldDB" id="A0AA39F3A7"/>
<dbReference type="SUPFAM" id="SSF81383">
    <property type="entry name" value="F-box domain"/>
    <property type="match status" value="1"/>
</dbReference>
<dbReference type="PROSITE" id="PS50181">
    <property type="entry name" value="FBOX"/>
    <property type="match status" value="1"/>
</dbReference>
<dbReference type="PANTHER" id="PTHR13318">
    <property type="entry name" value="PARTNER OF PAIRED, ISOFORM B-RELATED"/>
    <property type="match status" value="1"/>
</dbReference>
<feature type="domain" description="F-box" evidence="1">
    <location>
        <begin position="43"/>
        <end position="87"/>
    </location>
</feature>
<evidence type="ECO:0000259" key="1">
    <source>
        <dbReference type="PROSITE" id="PS50181"/>
    </source>
</evidence>
<dbReference type="InterPro" id="IPR036047">
    <property type="entry name" value="F-box-like_dom_sf"/>
</dbReference>
<evidence type="ECO:0000313" key="2">
    <source>
        <dbReference type="EMBL" id="KAK0162133.1"/>
    </source>
</evidence>
<evidence type="ECO:0000313" key="3">
    <source>
        <dbReference type="Proteomes" id="UP001168972"/>
    </source>
</evidence>
<comment type="caution">
    <text evidence="2">The sequence shown here is derived from an EMBL/GenBank/DDBJ whole genome shotgun (WGS) entry which is preliminary data.</text>
</comment>
<proteinExistence type="predicted"/>
<dbReference type="EMBL" id="JAQQBR010001834">
    <property type="protein sequence ID" value="KAK0162133.1"/>
    <property type="molecule type" value="Genomic_DNA"/>
</dbReference>
<dbReference type="GO" id="GO:0019005">
    <property type="term" value="C:SCF ubiquitin ligase complex"/>
    <property type="evidence" value="ECO:0007669"/>
    <property type="project" value="TreeGrafter"/>
</dbReference>
<dbReference type="SUPFAM" id="SSF52047">
    <property type="entry name" value="RNI-like"/>
    <property type="match status" value="1"/>
</dbReference>
<dbReference type="InterPro" id="IPR001810">
    <property type="entry name" value="F-box_dom"/>
</dbReference>
<dbReference type="Pfam" id="PF12937">
    <property type="entry name" value="F-box-like"/>
    <property type="match status" value="1"/>
</dbReference>
<reference evidence="2" key="1">
    <citation type="journal article" date="2023" name="bioRxiv">
        <title>Scaffold-level genome assemblies of two parasitoid biocontrol wasps reveal the parthenogenesis mechanism and an associated novel virus.</title>
        <authorList>
            <person name="Inwood S."/>
            <person name="Skelly J."/>
            <person name="Guhlin J."/>
            <person name="Harrop T."/>
            <person name="Goldson S."/>
            <person name="Dearden P."/>
        </authorList>
    </citation>
    <scope>NUCLEOTIDE SEQUENCE</scope>
    <source>
        <strain evidence="2">Lincoln</strain>
        <tissue evidence="2">Whole body</tissue>
    </source>
</reference>
<dbReference type="InterPro" id="IPR032675">
    <property type="entry name" value="LRR_dom_sf"/>
</dbReference>
<keyword evidence="3" id="KW-1185">Reference proteome</keyword>
<gene>
    <name evidence="2" type="ORF">PV327_008495</name>
</gene>
<organism evidence="2 3">
    <name type="scientific">Microctonus hyperodae</name>
    <name type="common">Parasitoid wasp</name>
    <dbReference type="NCBI Taxonomy" id="165561"/>
    <lineage>
        <taxon>Eukaryota</taxon>
        <taxon>Metazoa</taxon>
        <taxon>Ecdysozoa</taxon>
        <taxon>Arthropoda</taxon>
        <taxon>Hexapoda</taxon>
        <taxon>Insecta</taxon>
        <taxon>Pterygota</taxon>
        <taxon>Neoptera</taxon>
        <taxon>Endopterygota</taxon>
        <taxon>Hymenoptera</taxon>
        <taxon>Apocrita</taxon>
        <taxon>Ichneumonoidea</taxon>
        <taxon>Braconidae</taxon>
        <taxon>Euphorinae</taxon>
        <taxon>Microctonus</taxon>
    </lineage>
</organism>
<dbReference type="Gene3D" id="1.20.1280.50">
    <property type="match status" value="1"/>
</dbReference>
<dbReference type="InterPro" id="IPR057207">
    <property type="entry name" value="FBXL15_LRR"/>
</dbReference>
<name>A0AA39F3A7_MICHY</name>
<dbReference type="Pfam" id="PF25372">
    <property type="entry name" value="DUF7885"/>
    <property type="match status" value="1"/>
</dbReference>
<reference evidence="2" key="2">
    <citation type="submission" date="2023-03" db="EMBL/GenBank/DDBJ databases">
        <authorList>
            <person name="Inwood S.N."/>
            <person name="Skelly J.G."/>
            <person name="Guhlin J."/>
            <person name="Harrop T.W.R."/>
            <person name="Goldson S.G."/>
            <person name="Dearden P.K."/>
        </authorList>
    </citation>
    <scope>NUCLEOTIDE SEQUENCE</scope>
    <source>
        <strain evidence="2">Lincoln</strain>
        <tissue evidence="2">Whole body</tissue>
    </source>
</reference>
<dbReference type="Proteomes" id="UP001168972">
    <property type="component" value="Unassembled WGS sequence"/>
</dbReference>
<accession>A0AA39F3A7</accession>
<protein>
    <recommendedName>
        <fullName evidence="1">F-box domain-containing protein</fullName>
    </recommendedName>
</protein>
<dbReference type="GO" id="GO:0031146">
    <property type="term" value="P:SCF-dependent proteasomal ubiquitin-dependent protein catabolic process"/>
    <property type="evidence" value="ECO:0007669"/>
    <property type="project" value="TreeGrafter"/>
</dbReference>
<dbReference type="Gene3D" id="3.80.10.10">
    <property type="entry name" value="Ribonuclease Inhibitor"/>
    <property type="match status" value="1"/>
</dbReference>